<sequence length="226" mass="23502">MGQVLAMNRLQVLTAFAVLAALAGCSSDPGTRALLAGALPLGARAAAPNPAFAAAERAGAPAFAAAVESRPEAIAVLRRQTVSEPDGVETMIAADGAQLMFQGGLLVGSRGFGADVMAAEVAQSAALVHRLAAGTSTRLMTLIDGNDHAVTRAFRCQITPGETETLRIGARAVATRTVTEACRGALARFYNFYWVVPETGEIVQSSQWTGPLTGKISLRRIDPAQR</sequence>
<dbReference type="Pfam" id="PF11102">
    <property type="entry name" value="YjbF"/>
    <property type="match status" value="1"/>
</dbReference>
<dbReference type="Gene3D" id="2.40.360.10">
    <property type="entry name" value="YmcC-like"/>
    <property type="match status" value="1"/>
</dbReference>
<proteinExistence type="predicted"/>
<evidence type="ECO:0000313" key="2">
    <source>
        <dbReference type="EMBL" id="TKD17627.1"/>
    </source>
</evidence>
<accession>A0A4U1JNU0</accession>
<keyword evidence="2" id="KW-0449">Lipoprotein</keyword>
<dbReference type="SUPFAM" id="SSF159270">
    <property type="entry name" value="YmcC-like"/>
    <property type="match status" value="1"/>
</dbReference>
<organism evidence="2 3">
    <name type="scientific">Rhodobacter capsulatus</name>
    <name type="common">Rhodopseudomonas capsulata</name>
    <dbReference type="NCBI Taxonomy" id="1061"/>
    <lineage>
        <taxon>Bacteria</taxon>
        <taxon>Pseudomonadati</taxon>
        <taxon>Pseudomonadota</taxon>
        <taxon>Alphaproteobacteria</taxon>
        <taxon>Rhodobacterales</taxon>
        <taxon>Rhodobacter group</taxon>
        <taxon>Rhodobacter</taxon>
    </lineage>
</organism>
<dbReference type="RefSeq" id="WP_136907563.1">
    <property type="nucleotide sequence ID" value="NZ_SWJZ01000058.1"/>
</dbReference>
<evidence type="ECO:0000313" key="3">
    <source>
        <dbReference type="Proteomes" id="UP000310597"/>
    </source>
</evidence>
<gene>
    <name evidence="2" type="ORF">FBT96_13660</name>
</gene>
<comment type="caution">
    <text evidence="2">The sequence shown here is derived from an EMBL/GenBank/DDBJ whole genome shotgun (WGS) entry which is preliminary data.</text>
</comment>
<protein>
    <submittedName>
        <fullName evidence="2">YjbF family lipoprotein</fullName>
    </submittedName>
</protein>
<dbReference type="AlphaFoldDB" id="A0A4U1JNU0"/>
<evidence type="ECO:0000256" key="1">
    <source>
        <dbReference type="SAM" id="SignalP"/>
    </source>
</evidence>
<name>A0A4U1JNU0_RHOCA</name>
<dbReference type="Proteomes" id="UP000310597">
    <property type="component" value="Unassembled WGS sequence"/>
</dbReference>
<feature type="chain" id="PRO_5020620056" evidence="1">
    <location>
        <begin position="21"/>
        <end position="226"/>
    </location>
</feature>
<dbReference type="InterPro" id="IPR021308">
    <property type="entry name" value="GfcB"/>
</dbReference>
<dbReference type="EMBL" id="SWJZ01000058">
    <property type="protein sequence ID" value="TKD17627.1"/>
    <property type="molecule type" value="Genomic_DNA"/>
</dbReference>
<feature type="signal peptide" evidence="1">
    <location>
        <begin position="1"/>
        <end position="20"/>
    </location>
</feature>
<dbReference type="OrthoDB" id="6237231at2"/>
<keyword evidence="1" id="KW-0732">Signal</keyword>
<reference evidence="2 3" key="1">
    <citation type="submission" date="2019-04" db="EMBL/GenBank/DDBJ databases">
        <title>Draft Whole-Genome sequence of the purple photosynthetic bacterium Rhodobacter capsulatus SP108 with an indigenous class A beta-lactamase.</title>
        <authorList>
            <person name="Robertson S."/>
            <person name="Meyer T.E."/>
            <person name="Kyndt J.A."/>
        </authorList>
    </citation>
    <scope>NUCLEOTIDE SEQUENCE [LARGE SCALE GENOMIC DNA]</scope>
    <source>
        <strain evidence="2 3">SP108</strain>
    </source>
</reference>
<dbReference type="InterPro" id="IPR023373">
    <property type="entry name" value="YmcC_sf"/>
</dbReference>